<dbReference type="EMBL" id="CP036433">
    <property type="protein sequence ID" value="QDU96691.1"/>
    <property type="molecule type" value="Genomic_DNA"/>
</dbReference>
<keyword evidence="8 12" id="KW-0472">Membrane</keyword>
<dbReference type="CDD" id="cd06261">
    <property type="entry name" value="TM_PBP2"/>
    <property type="match status" value="1"/>
</dbReference>
<dbReference type="InterPro" id="IPR010065">
    <property type="entry name" value="AA_ABC_transptr_permease_3TM"/>
</dbReference>
<dbReference type="AlphaFoldDB" id="A0A518DY20"/>
<evidence type="ECO:0000256" key="12">
    <source>
        <dbReference type="RuleBase" id="RU363032"/>
    </source>
</evidence>
<evidence type="ECO:0000313" key="14">
    <source>
        <dbReference type="EMBL" id="QDU96691.1"/>
    </source>
</evidence>
<organism evidence="14 15">
    <name type="scientific">Lignipirellula cremea</name>
    <dbReference type="NCBI Taxonomy" id="2528010"/>
    <lineage>
        <taxon>Bacteria</taxon>
        <taxon>Pseudomonadati</taxon>
        <taxon>Planctomycetota</taxon>
        <taxon>Planctomycetia</taxon>
        <taxon>Pirellulales</taxon>
        <taxon>Pirellulaceae</taxon>
        <taxon>Lignipirellula</taxon>
    </lineage>
</organism>
<dbReference type="InterPro" id="IPR035906">
    <property type="entry name" value="MetI-like_sf"/>
</dbReference>
<keyword evidence="6" id="KW-0029">Amino-acid transport</keyword>
<sequence>METRDLWSWEFAWRVLPDLLAGLVVTLEAVAAGMAVALVLGMVWAVMRRSASPLLSWPAAGLVEFLRSTPLLIQLFFLYYVLPGVGIFMPPLLTGVIGLGLYYSSYTAEVYRAGINGLPRGQWEASLALNLNGWQTYRYVILPQAIPPVLPALGNYLIAMFKDTPLLSAITVLEVLQRAKNIGNAEFRYLEPLTLVGLLYLVLSLICGAGVNWLENRLKKRKA</sequence>
<evidence type="ECO:0000256" key="1">
    <source>
        <dbReference type="ARBA" id="ARBA00004429"/>
    </source>
</evidence>
<evidence type="ECO:0000256" key="10">
    <source>
        <dbReference type="ARBA" id="ARBA00062718"/>
    </source>
</evidence>
<dbReference type="InterPro" id="IPR014341">
    <property type="entry name" value="Ectoine_EhuD"/>
</dbReference>
<dbReference type="SUPFAM" id="SSF161098">
    <property type="entry name" value="MetI-like"/>
    <property type="match status" value="1"/>
</dbReference>
<name>A0A518DY20_9BACT</name>
<keyword evidence="4" id="KW-1003">Cell membrane</keyword>
<evidence type="ECO:0000256" key="9">
    <source>
        <dbReference type="ARBA" id="ARBA00060298"/>
    </source>
</evidence>
<comment type="similarity">
    <text evidence="2">Belongs to the binding-protein-dependent transport system permease family. HisMQ subfamily.</text>
</comment>
<comment type="function">
    <text evidence="9">Part of the ABC transporter complex GltIJKL involved in glutamate and aspartate uptake. Probably responsible for the translocation of the substrate across the membrane.</text>
</comment>
<evidence type="ECO:0000256" key="4">
    <source>
        <dbReference type="ARBA" id="ARBA00022475"/>
    </source>
</evidence>
<keyword evidence="7 12" id="KW-1133">Transmembrane helix</keyword>
<dbReference type="PROSITE" id="PS50928">
    <property type="entry name" value="ABC_TM1"/>
    <property type="match status" value="1"/>
</dbReference>
<evidence type="ECO:0000256" key="7">
    <source>
        <dbReference type="ARBA" id="ARBA00022989"/>
    </source>
</evidence>
<dbReference type="Proteomes" id="UP000317648">
    <property type="component" value="Chromosome"/>
</dbReference>
<evidence type="ECO:0000313" key="15">
    <source>
        <dbReference type="Proteomes" id="UP000317648"/>
    </source>
</evidence>
<dbReference type="GO" id="GO:0043190">
    <property type="term" value="C:ATP-binding cassette (ABC) transporter complex"/>
    <property type="evidence" value="ECO:0007669"/>
    <property type="project" value="InterPro"/>
</dbReference>
<keyword evidence="15" id="KW-1185">Reference proteome</keyword>
<evidence type="ECO:0000256" key="11">
    <source>
        <dbReference type="ARBA" id="ARBA00073645"/>
    </source>
</evidence>
<evidence type="ECO:0000256" key="5">
    <source>
        <dbReference type="ARBA" id="ARBA00022692"/>
    </source>
</evidence>
<dbReference type="InterPro" id="IPR043429">
    <property type="entry name" value="ArtM/GltK/GlnP/TcyL/YhdX-like"/>
</dbReference>
<dbReference type="KEGG" id="lcre:Pla8534_45120"/>
<gene>
    <name evidence="14" type="primary">yecS</name>
    <name evidence="14" type="ORF">Pla8534_45120</name>
</gene>
<reference evidence="14 15" key="1">
    <citation type="submission" date="2019-02" db="EMBL/GenBank/DDBJ databases">
        <title>Deep-cultivation of Planctomycetes and their phenomic and genomic characterization uncovers novel biology.</title>
        <authorList>
            <person name="Wiegand S."/>
            <person name="Jogler M."/>
            <person name="Boedeker C."/>
            <person name="Pinto D."/>
            <person name="Vollmers J."/>
            <person name="Rivas-Marin E."/>
            <person name="Kohn T."/>
            <person name="Peeters S.H."/>
            <person name="Heuer A."/>
            <person name="Rast P."/>
            <person name="Oberbeckmann S."/>
            <person name="Bunk B."/>
            <person name="Jeske O."/>
            <person name="Meyerdierks A."/>
            <person name="Storesund J.E."/>
            <person name="Kallscheuer N."/>
            <person name="Luecker S."/>
            <person name="Lage O.M."/>
            <person name="Pohl T."/>
            <person name="Merkel B.J."/>
            <person name="Hornburger P."/>
            <person name="Mueller R.-W."/>
            <person name="Bruemmer F."/>
            <person name="Labrenz M."/>
            <person name="Spormann A.M."/>
            <person name="Op den Camp H."/>
            <person name="Overmann J."/>
            <person name="Amann R."/>
            <person name="Jetten M.S.M."/>
            <person name="Mascher T."/>
            <person name="Medema M.H."/>
            <person name="Devos D.P."/>
            <person name="Kaster A.-K."/>
            <person name="Ovreas L."/>
            <person name="Rohde M."/>
            <person name="Galperin M.Y."/>
            <person name="Jogler C."/>
        </authorList>
    </citation>
    <scope>NUCLEOTIDE SEQUENCE [LARGE SCALE GENOMIC DNA]</scope>
    <source>
        <strain evidence="14 15">Pla85_3_4</strain>
    </source>
</reference>
<dbReference type="GO" id="GO:0006865">
    <property type="term" value="P:amino acid transport"/>
    <property type="evidence" value="ECO:0007669"/>
    <property type="project" value="UniProtKB-KW"/>
</dbReference>
<protein>
    <recommendedName>
        <fullName evidence="11">Glutamate/aspartate import permease protein GltK</fullName>
    </recommendedName>
</protein>
<dbReference type="GO" id="GO:0022857">
    <property type="term" value="F:transmembrane transporter activity"/>
    <property type="evidence" value="ECO:0007669"/>
    <property type="project" value="InterPro"/>
</dbReference>
<feature type="transmembrane region" description="Helical" evidence="12">
    <location>
        <begin position="20"/>
        <end position="46"/>
    </location>
</feature>
<comment type="subunit">
    <text evidence="10">The complex is composed of two ATP-binding proteins (GltL), two transmembrane proteins (GltJ and GltK) and a solute-binding protein (GltI).</text>
</comment>
<evidence type="ECO:0000259" key="13">
    <source>
        <dbReference type="PROSITE" id="PS50928"/>
    </source>
</evidence>
<dbReference type="FunFam" id="1.10.3720.10:FF:000006">
    <property type="entry name" value="Glutamate/aspartate ABC transporter, permease protein GltK"/>
    <property type="match status" value="1"/>
</dbReference>
<feature type="transmembrane region" description="Helical" evidence="12">
    <location>
        <begin position="77"/>
        <end position="103"/>
    </location>
</feature>
<dbReference type="InterPro" id="IPR000515">
    <property type="entry name" value="MetI-like"/>
</dbReference>
<dbReference type="Pfam" id="PF00528">
    <property type="entry name" value="BPD_transp_1"/>
    <property type="match status" value="1"/>
</dbReference>
<keyword evidence="3 12" id="KW-0813">Transport</keyword>
<feature type="transmembrane region" description="Helical" evidence="12">
    <location>
        <begin position="193"/>
        <end position="214"/>
    </location>
</feature>
<keyword evidence="5 12" id="KW-0812">Transmembrane</keyword>
<comment type="subcellular location">
    <subcellularLocation>
        <location evidence="1">Cell inner membrane</location>
        <topology evidence="1">Multi-pass membrane protein</topology>
    </subcellularLocation>
    <subcellularLocation>
        <location evidence="12">Cell membrane</location>
        <topology evidence="12">Multi-pass membrane protein</topology>
    </subcellularLocation>
</comment>
<evidence type="ECO:0000256" key="6">
    <source>
        <dbReference type="ARBA" id="ARBA00022970"/>
    </source>
</evidence>
<evidence type="ECO:0000256" key="2">
    <source>
        <dbReference type="ARBA" id="ARBA00010072"/>
    </source>
</evidence>
<accession>A0A518DY20</accession>
<dbReference type="Gene3D" id="1.10.3720.10">
    <property type="entry name" value="MetI-like"/>
    <property type="match status" value="1"/>
</dbReference>
<dbReference type="PANTHER" id="PTHR30614">
    <property type="entry name" value="MEMBRANE COMPONENT OF AMINO ACID ABC TRANSPORTER"/>
    <property type="match status" value="1"/>
</dbReference>
<dbReference type="RefSeq" id="WP_145055305.1">
    <property type="nucleotide sequence ID" value="NZ_CP036433.1"/>
</dbReference>
<evidence type="ECO:0000256" key="3">
    <source>
        <dbReference type="ARBA" id="ARBA00022448"/>
    </source>
</evidence>
<proteinExistence type="inferred from homology"/>
<dbReference type="NCBIfam" id="TIGR01726">
    <property type="entry name" value="HEQRo_perm_3TM"/>
    <property type="match status" value="1"/>
</dbReference>
<evidence type="ECO:0000256" key="8">
    <source>
        <dbReference type="ARBA" id="ARBA00023136"/>
    </source>
</evidence>
<feature type="domain" description="ABC transmembrane type-1" evidence="13">
    <location>
        <begin position="23"/>
        <end position="211"/>
    </location>
</feature>
<dbReference type="NCBIfam" id="TIGR03003">
    <property type="entry name" value="ectoine_ehuD"/>
    <property type="match status" value="1"/>
</dbReference>
<dbReference type="OrthoDB" id="9805999at2"/>
<dbReference type="PANTHER" id="PTHR30614:SF0">
    <property type="entry name" value="L-CYSTINE TRANSPORT SYSTEM PERMEASE PROTEIN TCYL"/>
    <property type="match status" value="1"/>
</dbReference>